<proteinExistence type="predicted"/>
<organism evidence="1">
    <name type="scientific">Herbaspirillum huttiense subsp. nephrolepidis</name>
    <dbReference type="NCBI Taxonomy" id="3075126"/>
    <lineage>
        <taxon>Bacteria</taxon>
        <taxon>Pseudomonadati</taxon>
        <taxon>Pseudomonadota</taxon>
        <taxon>Betaproteobacteria</taxon>
        <taxon>Burkholderiales</taxon>
        <taxon>Oxalobacteraceae</taxon>
        <taxon>Herbaspirillum</taxon>
    </lineage>
</organism>
<dbReference type="AlphaFoldDB" id="A0AAE4GAF2"/>
<comment type="caution">
    <text evidence="1">The sequence shown here is derived from an EMBL/GenBank/DDBJ whole genome shotgun (WGS) entry which is preliminary data.</text>
</comment>
<sequence>MNDKESAAELLATEIRAAYPNLSVTVIEKNETAYVDQADVPDELVEIAVRGISVIDPYSSECTCFPVDPEAYYGIPQAIAQRVSEHNRVAFR</sequence>
<gene>
    <name evidence="1" type="ORF">RJN63_11995</name>
</gene>
<evidence type="ECO:0000313" key="1">
    <source>
        <dbReference type="EMBL" id="MDT0337555.1"/>
    </source>
</evidence>
<accession>A0AAE4GAF2</accession>
<dbReference type="EMBL" id="JAVRAA010000005">
    <property type="protein sequence ID" value="MDT0337555.1"/>
    <property type="molecule type" value="Genomic_DNA"/>
</dbReference>
<reference evidence="1" key="1">
    <citation type="submission" date="2023-02" db="EMBL/GenBank/DDBJ databases">
        <title>Description of Herbaspirillum huttiense subsp. nephrolepsisexaltata and Herbaspirillum huttiense subsp. lycopersicon.</title>
        <authorList>
            <person name="Poudel M."/>
            <person name="Sharma A."/>
            <person name="Goss E."/>
            <person name="Tapia J.H."/>
            <person name="Harmon C.M."/>
            <person name="Jones J.B."/>
        </authorList>
    </citation>
    <scope>NUCLEOTIDE SEQUENCE</scope>
    <source>
        <strain evidence="1">NC40101</strain>
    </source>
</reference>
<name>A0AAE4GAF2_9BURK</name>
<protein>
    <submittedName>
        <fullName evidence="1">Uncharacterized protein</fullName>
    </submittedName>
</protein>
<dbReference type="RefSeq" id="WP_284077022.1">
    <property type="nucleotide sequence ID" value="NZ_JAVLSM010000007.1"/>
</dbReference>